<dbReference type="Proteomes" id="UP000664781">
    <property type="component" value="Unassembled WGS sequence"/>
</dbReference>
<evidence type="ECO:0000313" key="2">
    <source>
        <dbReference type="Proteomes" id="UP000664781"/>
    </source>
</evidence>
<comment type="caution">
    <text evidence="1">The sequence shown here is derived from an EMBL/GenBank/DDBJ whole genome shotgun (WGS) entry which is preliminary data.</text>
</comment>
<accession>A0A939FU10</accession>
<sequence length="107" mass="11792">MSTSEEAAGEQSTMRPVFTCMVCGCVYLPPKSMEYPRSGAKASPLHCGSERCRRQCAALPGRLRAVMARAAWAQAERWLNRDLSALPERARARAGKARPGGRRSKLR</sequence>
<name>A0A939FU10_9ACTN</name>
<gene>
    <name evidence="1" type="ORF">J1792_32900</name>
</gene>
<dbReference type="EMBL" id="JAFMOF010000008">
    <property type="protein sequence ID" value="MBO0657339.1"/>
    <property type="molecule type" value="Genomic_DNA"/>
</dbReference>
<dbReference type="AlphaFoldDB" id="A0A939FU10"/>
<reference evidence="1" key="1">
    <citation type="submission" date="2021-03" db="EMBL/GenBank/DDBJ databases">
        <title>Streptomyces strains.</title>
        <authorList>
            <person name="Lund M.B."/>
            <person name="Toerring T."/>
        </authorList>
    </citation>
    <scope>NUCLEOTIDE SEQUENCE</scope>
    <source>
        <strain evidence="1">JCM 4242</strain>
    </source>
</reference>
<evidence type="ECO:0000313" key="1">
    <source>
        <dbReference type="EMBL" id="MBO0657339.1"/>
    </source>
</evidence>
<organism evidence="1 2">
    <name type="scientific">Streptomyces triculaminicus</name>
    <dbReference type="NCBI Taxonomy" id="2816232"/>
    <lineage>
        <taxon>Bacteria</taxon>
        <taxon>Bacillati</taxon>
        <taxon>Actinomycetota</taxon>
        <taxon>Actinomycetes</taxon>
        <taxon>Kitasatosporales</taxon>
        <taxon>Streptomycetaceae</taxon>
        <taxon>Streptomyces</taxon>
    </lineage>
</organism>
<keyword evidence="2" id="KW-1185">Reference proteome</keyword>
<proteinExistence type="predicted"/>
<protein>
    <submittedName>
        <fullName evidence="1">Uncharacterized protein</fullName>
    </submittedName>
</protein>
<dbReference type="RefSeq" id="WP_143587550.1">
    <property type="nucleotide sequence ID" value="NZ_JAFMOF010000008.1"/>
</dbReference>